<dbReference type="Proteomes" id="UP000592181">
    <property type="component" value="Unassembled WGS sequence"/>
</dbReference>
<sequence>MDTLRLALYILHMLAMLAIVAGAFVPARTGHLVQVWGARVQLLVGLALVAVIEMGDLGELNHLKVGVKLLLALAVVATAEIGNGRDRRGADGRTLALVCAFLTVVNAVVAFTWH</sequence>
<feature type="transmembrane region" description="Helical" evidence="1">
    <location>
        <begin position="32"/>
        <end position="53"/>
    </location>
</feature>
<organism evidence="2 3">
    <name type="scientific">Janibacter alkaliphilus</name>
    <dbReference type="NCBI Taxonomy" id="1069963"/>
    <lineage>
        <taxon>Bacteria</taxon>
        <taxon>Bacillati</taxon>
        <taxon>Actinomycetota</taxon>
        <taxon>Actinomycetes</taxon>
        <taxon>Micrococcales</taxon>
        <taxon>Intrasporangiaceae</taxon>
        <taxon>Janibacter</taxon>
    </lineage>
</organism>
<proteinExistence type="predicted"/>
<gene>
    <name evidence="2" type="ORF">BJY28_000217</name>
</gene>
<evidence type="ECO:0000313" key="2">
    <source>
        <dbReference type="EMBL" id="NYG35748.1"/>
    </source>
</evidence>
<accession>A0A852WZW7</accession>
<dbReference type="RefSeq" id="WP_179461369.1">
    <property type="nucleotide sequence ID" value="NZ_JACBZX010000001.1"/>
</dbReference>
<dbReference type="EMBL" id="JACBZX010000001">
    <property type="protein sequence ID" value="NYG35748.1"/>
    <property type="molecule type" value="Genomic_DNA"/>
</dbReference>
<dbReference type="AlphaFoldDB" id="A0A852WZW7"/>
<feature type="transmembrane region" description="Helical" evidence="1">
    <location>
        <begin position="94"/>
        <end position="113"/>
    </location>
</feature>
<reference evidence="2 3" key="1">
    <citation type="submission" date="2020-07" db="EMBL/GenBank/DDBJ databases">
        <title>Sequencing the genomes of 1000 actinobacteria strains.</title>
        <authorList>
            <person name="Klenk H.-P."/>
        </authorList>
    </citation>
    <scope>NUCLEOTIDE SEQUENCE [LARGE SCALE GENOMIC DNA]</scope>
    <source>
        <strain evidence="2 3">DSM 24723</strain>
    </source>
</reference>
<name>A0A852WZW7_9MICO</name>
<keyword evidence="1" id="KW-0812">Transmembrane</keyword>
<evidence type="ECO:0000256" key="1">
    <source>
        <dbReference type="SAM" id="Phobius"/>
    </source>
</evidence>
<keyword evidence="1" id="KW-1133">Transmembrane helix</keyword>
<evidence type="ECO:0000313" key="3">
    <source>
        <dbReference type="Proteomes" id="UP000592181"/>
    </source>
</evidence>
<evidence type="ECO:0008006" key="4">
    <source>
        <dbReference type="Google" id="ProtNLM"/>
    </source>
</evidence>
<feature type="transmembrane region" description="Helical" evidence="1">
    <location>
        <begin position="6"/>
        <end position="25"/>
    </location>
</feature>
<protein>
    <recommendedName>
        <fullName evidence="4">Integral membrane protein</fullName>
    </recommendedName>
</protein>
<comment type="caution">
    <text evidence="2">The sequence shown here is derived from an EMBL/GenBank/DDBJ whole genome shotgun (WGS) entry which is preliminary data.</text>
</comment>
<keyword evidence="1" id="KW-0472">Membrane</keyword>
<feature type="transmembrane region" description="Helical" evidence="1">
    <location>
        <begin position="65"/>
        <end position="82"/>
    </location>
</feature>
<keyword evidence="3" id="KW-1185">Reference proteome</keyword>